<dbReference type="Proteomes" id="UP001586593">
    <property type="component" value="Unassembled WGS sequence"/>
</dbReference>
<evidence type="ECO:0000256" key="6">
    <source>
        <dbReference type="SAM" id="MobiDB-lite"/>
    </source>
</evidence>
<keyword evidence="2 7" id="KW-0812">Transmembrane</keyword>
<organism evidence="9 10">
    <name type="scientific">Phialemonium thermophilum</name>
    <dbReference type="NCBI Taxonomy" id="223376"/>
    <lineage>
        <taxon>Eukaryota</taxon>
        <taxon>Fungi</taxon>
        <taxon>Dikarya</taxon>
        <taxon>Ascomycota</taxon>
        <taxon>Pezizomycotina</taxon>
        <taxon>Sordariomycetes</taxon>
        <taxon>Sordariomycetidae</taxon>
        <taxon>Cephalothecales</taxon>
        <taxon>Cephalothecaceae</taxon>
        <taxon>Phialemonium</taxon>
    </lineage>
</organism>
<accession>A0ABR3XXX7</accession>
<comment type="caution">
    <text evidence="9">The sequence shown here is derived from an EMBL/GenBank/DDBJ whole genome shotgun (WGS) entry which is preliminary data.</text>
</comment>
<feature type="region of interest" description="Disordered" evidence="6">
    <location>
        <begin position="350"/>
        <end position="379"/>
    </location>
</feature>
<dbReference type="PANTHER" id="PTHR33048:SF47">
    <property type="entry name" value="INTEGRAL MEMBRANE PROTEIN-RELATED"/>
    <property type="match status" value="1"/>
</dbReference>
<keyword evidence="4 7" id="KW-0472">Membrane</keyword>
<feature type="transmembrane region" description="Helical" evidence="7">
    <location>
        <begin position="16"/>
        <end position="35"/>
    </location>
</feature>
<reference evidence="9 10" key="1">
    <citation type="journal article" date="2024" name="Commun. Biol.">
        <title>Comparative genomic analysis of thermophilic fungi reveals convergent evolutionary adaptations and gene losses.</title>
        <authorList>
            <person name="Steindorff A.S."/>
            <person name="Aguilar-Pontes M.V."/>
            <person name="Robinson A.J."/>
            <person name="Andreopoulos B."/>
            <person name="LaButti K."/>
            <person name="Kuo A."/>
            <person name="Mondo S."/>
            <person name="Riley R."/>
            <person name="Otillar R."/>
            <person name="Haridas S."/>
            <person name="Lipzen A."/>
            <person name="Grimwood J."/>
            <person name="Schmutz J."/>
            <person name="Clum A."/>
            <person name="Reid I.D."/>
            <person name="Moisan M.C."/>
            <person name="Butler G."/>
            <person name="Nguyen T.T.M."/>
            <person name="Dewar K."/>
            <person name="Conant G."/>
            <person name="Drula E."/>
            <person name="Henrissat B."/>
            <person name="Hansel C."/>
            <person name="Singer S."/>
            <person name="Hutchinson M.I."/>
            <person name="de Vries R.P."/>
            <person name="Natvig D.O."/>
            <person name="Powell A.J."/>
            <person name="Tsang A."/>
            <person name="Grigoriev I.V."/>
        </authorList>
    </citation>
    <scope>NUCLEOTIDE SEQUENCE [LARGE SCALE GENOMIC DNA]</scope>
    <source>
        <strain evidence="9 10">ATCC 24622</strain>
    </source>
</reference>
<evidence type="ECO:0000313" key="10">
    <source>
        <dbReference type="Proteomes" id="UP001586593"/>
    </source>
</evidence>
<dbReference type="Pfam" id="PF20684">
    <property type="entry name" value="Fung_rhodopsin"/>
    <property type="match status" value="1"/>
</dbReference>
<protein>
    <recommendedName>
        <fullName evidence="8">Rhodopsin domain-containing protein</fullName>
    </recommendedName>
</protein>
<feature type="compositionally biased region" description="Polar residues" evidence="6">
    <location>
        <begin position="350"/>
        <end position="360"/>
    </location>
</feature>
<keyword evidence="10" id="KW-1185">Reference proteome</keyword>
<name>A0ABR3XXX7_9PEZI</name>
<dbReference type="PANTHER" id="PTHR33048">
    <property type="entry name" value="PTH11-LIKE INTEGRAL MEMBRANE PROTEIN (AFU_ORTHOLOGUE AFUA_5G11245)"/>
    <property type="match status" value="1"/>
</dbReference>
<feature type="transmembrane region" description="Helical" evidence="7">
    <location>
        <begin position="131"/>
        <end position="153"/>
    </location>
</feature>
<feature type="transmembrane region" description="Helical" evidence="7">
    <location>
        <begin position="55"/>
        <end position="76"/>
    </location>
</feature>
<evidence type="ECO:0000256" key="1">
    <source>
        <dbReference type="ARBA" id="ARBA00004141"/>
    </source>
</evidence>
<feature type="transmembrane region" description="Helical" evidence="7">
    <location>
        <begin position="219"/>
        <end position="239"/>
    </location>
</feature>
<evidence type="ECO:0000256" key="5">
    <source>
        <dbReference type="ARBA" id="ARBA00038359"/>
    </source>
</evidence>
<evidence type="ECO:0000256" key="3">
    <source>
        <dbReference type="ARBA" id="ARBA00022989"/>
    </source>
</evidence>
<evidence type="ECO:0000313" key="9">
    <source>
        <dbReference type="EMBL" id="KAL1880545.1"/>
    </source>
</evidence>
<evidence type="ECO:0000256" key="2">
    <source>
        <dbReference type="ARBA" id="ARBA00022692"/>
    </source>
</evidence>
<proteinExistence type="inferred from homology"/>
<dbReference type="InterPro" id="IPR052337">
    <property type="entry name" value="SAT4-like"/>
</dbReference>
<keyword evidence="3 7" id="KW-1133">Transmembrane helix</keyword>
<feature type="transmembrane region" description="Helical" evidence="7">
    <location>
        <begin position="186"/>
        <end position="207"/>
    </location>
</feature>
<gene>
    <name evidence="9" type="ORF">VTK73DRAFT_5558</name>
</gene>
<comment type="subcellular location">
    <subcellularLocation>
        <location evidence="1">Membrane</location>
        <topology evidence="1">Multi-pass membrane protein</topology>
    </subcellularLocation>
</comment>
<dbReference type="InterPro" id="IPR049326">
    <property type="entry name" value="Rhodopsin_dom_fungi"/>
</dbReference>
<comment type="similarity">
    <text evidence="5">Belongs to the SAT4 family.</text>
</comment>
<feature type="domain" description="Rhodopsin" evidence="8">
    <location>
        <begin position="38"/>
        <end position="284"/>
    </location>
</feature>
<evidence type="ECO:0000256" key="7">
    <source>
        <dbReference type="SAM" id="Phobius"/>
    </source>
</evidence>
<evidence type="ECO:0000256" key="4">
    <source>
        <dbReference type="ARBA" id="ARBA00023136"/>
    </source>
</evidence>
<sequence>MASATPSTELGADERYQIAVCYGTIIATGSLALVVSGARLYTRKFILDAFALDDWATLIALIVVTVFNGIGIGVTANGAGKHINHVSQEDLQRWFLLYYVCICIYLLISFCVKSSLLLFQLRLFPVPYVQWAAKGLLAFMVLFTVSGTFVAAFQCTPPKYAFDLPFLMSPERAQHCFKPMVAYAVFLYQAVLLFAVDIVILLLPLPALWSLKLTRGKGVVLLLIFGSGLVACIAPALRFQSLNFYKTGSTDTTFVAASSLYWMAIEYNLGLVAGSLACLQPLFIRLGLVTGTSAAQSSAGRGKQGFHPSYQLDNVDGGMPSENSWRGKISKKWNVSDRVQGESVLDTVMTRNIPESSGGDSTDDDVHSRKHINGVHQAV</sequence>
<feature type="transmembrane region" description="Helical" evidence="7">
    <location>
        <begin position="96"/>
        <end position="119"/>
    </location>
</feature>
<evidence type="ECO:0000259" key="8">
    <source>
        <dbReference type="Pfam" id="PF20684"/>
    </source>
</evidence>
<dbReference type="EMBL" id="JAZHXJ010000031">
    <property type="protein sequence ID" value="KAL1880545.1"/>
    <property type="molecule type" value="Genomic_DNA"/>
</dbReference>